<gene>
    <name evidence="4" type="ORF">EBQ10_07880</name>
</gene>
<evidence type="ECO:0000256" key="2">
    <source>
        <dbReference type="SAM" id="Phobius"/>
    </source>
</evidence>
<dbReference type="RefSeq" id="WP_108726305.1">
    <property type="nucleotide sequence ID" value="NZ_CP029001.1"/>
</dbReference>
<proteinExistence type="predicted"/>
<dbReference type="EMBL" id="CP033905">
    <property type="protein sequence ID" value="AZR07219.1"/>
    <property type="molecule type" value="Genomic_DNA"/>
</dbReference>
<keyword evidence="2" id="KW-0472">Membrane</keyword>
<feature type="domain" description="TadE-like" evidence="3">
    <location>
        <begin position="30"/>
        <end position="72"/>
    </location>
</feature>
<sequence>MRNTGNRARSESARIGRRGEAKQRRSSEDGMVTAEFAIITPVFVFLGFVLTSLILLGWQHVAIANEAREIAREVSIKGETQLAAQAEGSGADVKMSLDGEILTVTVRRPGRGIYSWVDMELTGQHRVVMEPGSAHSARGLGNE</sequence>
<reference evidence="4 5" key="1">
    <citation type="submission" date="2018-11" db="EMBL/GenBank/DDBJ databases">
        <title>Multidrug-resistant genes are associated with an 42-kb island TGI1 carrying a complex class 1 integron in a Trueperella pyogenes.</title>
        <authorList>
            <person name="Dong W."/>
        </authorList>
    </citation>
    <scope>NUCLEOTIDE SEQUENCE [LARGE SCALE GENOMIC DNA]</scope>
    <source>
        <strain evidence="4 5">TP4</strain>
    </source>
</reference>
<feature type="transmembrane region" description="Helical" evidence="2">
    <location>
        <begin position="32"/>
        <end position="58"/>
    </location>
</feature>
<accession>A0A3S9QMP6</accession>
<organism evidence="4 5">
    <name type="scientific">Trueperella pyogenes</name>
    <dbReference type="NCBI Taxonomy" id="1661"/>
    <lineage>
        <taxon>Bacteria</taxon>
        <taxon>Bacillati</taxon>
        <taxon>Actinomycetota</taxon>
        <taxon>Actinomycetes</taxon>
        <taxon>Actinomycetales</taxon>
        <taxon>Actinomycetaceae</taxon>
        <taxon>Trueperella</taxon>
    </lineage>
</organism>
<dbReference type="AlphaFoldDB" id="A0A3S9QMP6"/>
<evidence type="ECO:0000313" key="4">
    <source>
        <dbReference type="EMBL" id="AZR07219.1"/>
    </source>
</evidence>
<evidence type="ECO:0000256" key="1">
    <source>
        <dbReference type="SAM" id="MobiDB-lite"/>
    </source>
</evidence>
<feature type="compositionally biased region" description="Basic and acidic residues" evidence="1">
    <location>
        <begin position="8"/>
        <end position="26"/>
    </location>
</feature>
<dbReference type="InterPro" id="IPR012495">
    <property type="entry name" value="TadE-like_dom"/>
</dbReference>
<evidence type="ECO:0000259" key="3">
    <source>
        <dbReference type="Pfam" id="PF07811"/>
    </source>
</evidence>
<keyword evidence="2" id="KW-1133">Transmembrane helix</keyword>
<keyword evidence="2" id="KW-0812">Transmembrane</keyword>
<dbReference type="Pfam" id="PF07811">
    <property type="entry name" value="TadE"/>
    <property type="match status" value="1"/>
</dbReference>
<evidence type="ECO:0000313" key="5">
    <source>
        <dbReference type="Proteomes" id="UP000275951"/>
    </source>
</evidence>
<feature type="region of interest" description="Disordered" evidence="1">
    <location>
        <begin position="1"/>
        <end position="26"/>
    </location>
</feature>
<protein>
    <submittedName>
        <fullName evidence="4">Pilus assembly protein</fullName>
    </submittedName>
</protein>
<name>A0A3S9QMP6_9ACTO</name>
<dbReference type="Proteomes" id="UP000275951">
    <property type="component" value="Chromosome"/>
</dbReference>